<dbReference type="Proteomes" id="UP000532936">
    <property type="component" value="Unassembled WGS sequence"/>
</dbReference>
<protein>
    <submittedName>
        <fullName evidence="2">Uncharacterized protein involved in copper resistance</fullName>
    </submittedName>
</protein>
<dbReference type="AlphaFoldDB" id="A0A7W6F131"/>
<organism evidence="2 3">
    <name type="scientific">Brevundimonas mediterranea</name>
    <dbReference type="NCBI Taxonomy" id="74329"/>
    <lineage>
        <taxon>Bacteria</taxon>
        <taxon>Pseudomonadati</taxon>
        <taxon>Pseudomonadota</taxon>
        <taxon>Alphaproteobacteria</taxon>
        <taxon>Caulobacterales</taxon>
        <taxon>Caulobacteraceae</taxon>
        <taxon>Brevundimonas</taxon>
    </lineage>
</organism>
<feature type="region of interest" description="Disordered" evidence="1">
    <location>
        <begin position="1"/>
        <end position="26"/>
    </location>
</feature>
<evidence type="ECO:0000313" key="2">
    <source>
        <dbReference type="EMBL" id="MBB3873087.1"/>
    </source>
</evidence>
<dbReference type="EMBL" id="JACIDA010000002">
    <property type="protein sequence ID" value="MBB3873087.1"/>
    <property type="molecule type" value="Genomic_DNA"/>
</dbReference>
<evidence type="ECO:0000256" key="1">
    <source>
        <dbReference type="SAM" id="MobiDB-lite"/>
    </source>
</evidence>
<proteinExistence type="predicted"/>
<gene>
    <name evidence="2" type="ORF">GGR11_002640</name>
</gene>
<name>A0A7W6F131_9CAUL</name>
<evidence type="ECO:0000313" key="3">
    <source>
        <dbReference type="Proteomes" id="UP000532936"/>
    </source>
</evidence>
<reference evidence="2 3" key="1">
    <citation type="submission" date="2020-08" db="EMBL/GenBank/DDBJ databases">
        <title>Genomic Encyclopedia of Type Strains, Phase IV (KMG-IV): sequencing the most valuable type-strain genomes for metagenomic binning, comparative biology and taxonomic classification.</title>
        <authorList>
            <person name="Goeker M."/>
        </authorList>
    </citation>
    <scope>NUCLEOTIDE SEQUENCE [LARGE SCALE GENOMIC DNA]</scope>
    <source>
        <strain evidence="2 3">DSM 14878</strain>
    </source>
</reference>
<comment type="caution">
    <text evidence="2">The sequence shown here is derived from an EMBL/GenBank/DDBJ whole genome shotgun (WGS) entry which is preliminary data.</text>
</comment>
<accession>A0A7W6F131</accession>
<sequence length="62" mass="6459">MTERHQTMMAGMDHSNMSSEERAAMKAKHEAMMAACAGGLAGMDHGANDPAPAAAAEPAHQH</sequence>